<dbReference type="Pfam" id="PF22882">
    <property type="entry name" value="GT-D-like"/>
    <property type="match status" value="1"/>
</dbReference>
<accession>A0A841TI54</accession>
<protein>
    <submittedName>
        <fullName evidence="3">Succinyl-CoA synthetase</fullName>
    </submittedName>
</protein>
<dbReference type="EMBL" id="JACJVN010000064">
    <property type="protein sequence ID" value="MBB6678918.1"/>
    <property type="molecule type" value="Genomic_DNA"/>
</dbReference>
<feature type="region of interest" description="Disordered" evidence="1">
    <location>
        <begin position="1"/>
        <end position="84"/>
    </location>
</feature>
<comment type="caution">
    <text evidence="3">The sequence shown here is derived from an EMBL/GenBank/DDBJ whole genome shotgun (WGS) entry which is preliminary data.</text>
</comment>
<dbReference type="NCBIfam" id="NF040628">
    <property type="entry name" value="GT-D_rel"/>
    <property type="match status" value="1"/>
</dbReference>
<reference evidence="3 4" key="1">
    <citation type="submission" date="2020-08" db="EMBL/GenBank/DDBJ databases">
        <title>Cohnella phylogeny.</title>
        <authorList>
            <person name="Dunlap C."/>
        </authorList>
    </citation>
    <scope>NUCLEOTIDE SEQUENCE [LARGE SCALE GENOMIC DNA]</scope>
    <source>
        <strain evidence="3 4">DSM 103658</strain>
    </source>
</reference>
<feature type="compositionally biased region" description="Basic residues" evidence="1">
    <location>
        <begin position="37"/>
        <end position="63"/>
    </location>
</feature>
<name>A0A841TI54_9BACL</name>
<feature type="domain" description="GT-D fold-like" evidence="2">
    <location>
        <begin position="137"/>
        <end position="347"/>
    </location>
</feature>
<sequence>MTSQATAAIHRSAALQRAGGSVRSSSARTRSGAAPSGRKRRRKRRPAARLRPAPRKWRRRRSRAAAGAAAPGPSPAERSEPGDERYVEGFRDGVFAGGERLLEDHLPADLLIPNLTLEEVLTAGVQALRPRGVPLLGPEGVYEEIERMLTERQPYALVRLGDGELLTMAQDIVLPADEVRKAGHFLSYAGVDVPDLRARDEVAAAFRIASRIGVPLSRRPHYQPLLFALWNAFGIQAEELPLTFSTINYALYEQGYLNRLMAGRRLLLIGNVAPPLAQVLLAQGVQVVGTVSPVQGINDLHRVVEEAAAYDFDLALVAAGIAAVPICVHLAGRTGKVAIDIGHQANIVAGVRGSFVRREEPDIRS</sequence>
<dbReference type="InterPro" id="IPR049785">
    <property type="entry name" value="GT-D-like_firm"/>
</dbReference>
<gene>
    <name evidence="3" type="ORF">H4Q31_16635</name>
</gene>
<evidence type="ECO:0000313" key="3">
    <source>
        <dbReference type="EMBL" id="MBB6678918.1"/>
    </source>
</evidence>
<dbReference type="RefSeq" id="WP_185180184.1">
    <property type="nucleotide sequence ID" value="NZ_CBCSEP010000032.1"/>
</dbReference>
<proteinExistence type="predicted"/>
<dbReference type="AlphaFoldDB" id="A0A841TI54"/>
<dbReference type="Proteomes" id="UP000574133">
    <property type="component" value="Unassembled WGS sequence"/>
</dbReference>
<keyword evidence="4" id="KW-1185">Reference proteome</keyword>
<evidence type="ECO:0000256" key="1">
    <source>
        <dbReference type="SAM" id="MobiDB-lite"/>
    </source>
</evidence>
<evidence type="ECO:0000313" key="4">
    <source>
        <dbReference type="Proteomes" id="UP000574133"/>
    </source>
</evidence>
<dbReference type="InterPro" id="IPR055171">
    <property type="entry name" value="GT-D-like"/>
</dbReference>
<organism evidence="3 4">
    <name type="scientific">Cohnella lubricantis</name>
    <dbReference type="NCBI Taxonomy" id="2163172"/>
    <lineage>
        <taxon>Bacteria</taxon>
        <taxon>Bacillati</taxon>
        <taxon>Bacillota</taxon>
        <taxon>Bacilli</taxon>
        <taxon>Bacillales</taxon>
        <taxon>Paenibacillaceae</taxon>
        <taxon>Cohnella</taxon>
    </lineage>
</organism>
<feature type="compositionally biased region" description="Low complexity" evidence="1">
    <location>
        <begin position="17"/>
        <end position="36"/>
    </location>
</feature>
<evidence type="ECO:0000259" key="2">
    <source>
        <dbReference type="Pfam" id="PF22882"/>
    </source>
</evidence>